<dbReference type="Gene3D" id="1.10.8.60">
    <property type="match status" value="1"/>
</dbReference>
<keyword evidence="6" id="KW-0378">Hydrolase</keyword>
<keyword evidence="6" id="KW-0460">Magnesium</keyword>
<keyword evidence="7" id="KW-1133">Transmembrane helix</keyword>
<evidence type="ECO:0000256" key="4">
    <source>
        <dbReference type="ARBA" id="ARBA00022840"/>
    </source>
</evidence>
<dbReference type="SUPFAM" id="SSF52540">
    <property type="entry name" value="P-loop containing nucleoside triphosphate hydrolases"/>
    <property type="match status" value="1"/>
</dbReference>
<keyword evidence="2 6" id="KW-0813">Transport</keyword>
<dbReference type="GO" id="GO:0016887">
    <property type="term" value="F:ATP hydrolysis activity"/>
    <property type="evidence" value="ECO:0007669"/>
    <property type="project" value="InterPro"/>
</dbReference>
<dbReference type="GO" id="GO:0005524">
    <property type="term" value="F:ATP binding"/>
    <property type="evidence" value="ECO:0007669"/>
    <property type="project" value="UniProtKB-UniRule"/>
</dbReference>
<feature type="transmembrane region" description="Helical" evidence="7">
    <location>
        <begin position="21"/>
        <end position="44"/>
    </location>
</feature>
<keyword evidence="7" id="KW-0472">Membrane</keyword>
<evidence type="ECO:0000313" key="9">
    <source>
        <dbReference type="EMBL" id="GFH44570.1"/>
    </source>
</evidence>
<keyword evidence="6" id="KW-0963">Cytoplasm</keyword>
<dbReference type="PANTHER" id="PTHR23078">
    <property type="entry name" value="VESICULAR-FUSION PROTEIN NSF"/>
    <property type="match status" value="1"/>
</dbReference>
<dbReference type="AlphaFoldDB" id="A0AAD3GZA7"/>
<keyword evidence="10" id="KW-1185">Reference proteome</keyword>
<reference evidence="9 10" key="1">
    <citation type="journal article" date="2021" name="Sci. Rep.">
        <title>The genome of the diatom Chaetoceros tenuissimus carries an ancient integrated fragment of an extant virus.</title>
        <authorList>
            <person name="Hongo Y."/>
            <person name="Kimura K."/>
            <person name="Takaki Y."/>
            <person name="Yoshida Y."/>
            <person name="Baba S."/>
            <person name="Kobayashi G."/>
            <person name="Nagasaki K."/>
            <person name="Hano T."/>
            <person name="Tomaru Y."/>
        </authorList>
    </citation>
    <scope>NUCLEOTIDE SEQUENCE [LARGE SCALE GENOMIC DNA]</scope>
    <source>
        <strain evidence="9 10">NIES-3715</strain>
    </source>
</reference>
<dbReference type="InterPro" id="IPR003593">
    <property type="entry name" value="AAA+_ATPase"/>
</dbReference>
<gene>
    <name evidence="9" type="ORF">CTEN210_01044</name>
</gene>
<dbReference type="GO" id="GO:0046872">
    <property type="term" value="F:metal ion binding"/>
    <property type="evidence" value="ECO:0007669"/>
    <property type="project" value="UniProtKB-UniRule"/>
</dbReference>
<dbReference type="GO" id="GO:0035494">
    <property type="term" value="P:SNARE complex disassembly"/>
    <property type="evidence" value="ECO:0007669"/>
    <property type="project" value="InterPro"/>
</dbReference>
<evidence type="ECO:0000256" key="1">
    <source>
        <dbReference type="ARBA" id="ARBA00006914"/>
    </source>
</evidence>
<comment type="caution">
    <text evidence="9">The sequence shown here is derived from an EMBL/GenBank/DDBJ whole genome shotgun (WGS) entry which is preliminary data.</text>
</comment>
<name>A0AAD3GZA7_9STRA</name>
<dbReference type="Gene3D" id="3.40.50.300">
    <property type="entry name" value="P-loop containing nucleotide triphosphate hydrolases"/>
    <property type="match status" value="1"/>
</dbReference>
<dbReference type="InterPro" id="IPR041569">
    <property type="entry name" value="AAA_lid_3"/>
</dbReference>
<keyword evidence="6" id="KW-0479">Metal-binding</keyword>
<evidence type="ECO:0000259" key="8">
    <source>
        <dbReference type="SMART" id="SM00382"/>
    </source>
</evidence>
<keyword evidence="3 6" id="KW-0547">Nucleotide-binding</keyword>
<keyword evidence="5 6" id="KW-0653">Protein transport</keyword>
<dbReference type="Pfam" id="PF00004">
    <property type="entry name" value="AAA"/>
    <property type="match status" value="1"/>
</dbReference>
<comment type="subcellular location">
    <subcellularLocation>
        <location evidence="6">Cytoplasm</location>
    </subcellularLocation>
</comment>
<evidence type="ECO:0000256" key="5">
    <source>
        <dbReference type="ARBA" id="ARBA00022927"/>
    </source>
</evidence>
<dbReference type="GO" id="GO:0005795">
    <property type="term" value="C:Golgi stack"/>
    <property type="evidence" value="ECO:0007669"/>
    <property type="project" value="TreeGrafter"/>
</dbReference>
<dbReference type="InterPro" id="IPR027417">
    <property type="entry name" value="P-loop_NTPase"/>
</dbReference>
<dbReference type="SMART" id="SM00382">
    <property type="entry name" value="AAA"/>
    <property type="match status" value="1"/>
</dbReference>
<organism evidence="9 10">
    <name type="scientific">Chaetoceros tenuissimus</name>
    <dbReference type="NCBI Taxonomy" id="426638"/>
    <lineage>
        <taxon>Eukaryota</taxon>
        <taxon>Sar</taxon>
        <taxon>Stramenopiles</taxon>
        <taxon>Ochrophyta</taxon>
        <taxon>Bacillariophyta</taxon>
        <taxon>Coscinodiscophyceae</taxon>
        <taxon>Chaetocerotophycidae</taxon>
        <taxon>Chaetocerotales</taxon>
        <taxon>Chaetocerotaceae</taxon>
        <taxon>Chaetoceros</taxon>
    </lineage>
</organism>
<keyword evidence="6" id="KW-0931">ER-Golgi transport</keyword>
<protein>
    <recommendedName>
        <fullName evidence="6">Vesicle-fusing ATPase</fullName>
        <ecNumber evidence="6">3.6.4.6</ecNumber>
    </recommendedName>
</protein>
<dbReference type="GO" id="GO:0043001">
    <property type="term" value="P:Golgi to plasma membrane protein transport"/>
    <property type="evidence" value="ECO:0007669"/>
    <property type="project" value="TreeGrafter"/>
</dbReference>
<comment type="function">
    <text evidence="6">Required for vesicle-mediated transport. Catalyzes the fusion of transport vesicles within the Golgi cisternae. Is also required for transport from the endoplasmic reticulum to the Golgi stack. Seems to function as a fusion protein required for the delivery of cargo proteins to all compartments of the Golgi stack independent of vesicle origin.</text>
</comment>
<evidence type="ECO:0000256" key="6">
    <source>
        <dbReference type="RuleBase" id="RU367045"/>
    </source>
</evidence>
<evidence type="ECO:0000313" key="10">
    <source>
        <dbReference type="Proteomes" id="UP001054902"/>
    </source>
</evidence>
<dbReference type="InterPro" id="IPR039812">
    <property type="entry name" value="Vesicle-fus_ATPase"/>
</dbReference>
<comment type="cofactor">
    <cofactor evidence="6">
        <name>Mg(2+)</name>
        <dbReference type="ChEBI" id="CHEBI:18420"/>
    </cofactor>
    <text evidence="6">Binds 1 Mg(2+) ion per subunit.</text>
</comment>
<dbReference type="EC" id="3.6.4.6" evidence="6"/>
<keyword evidence="7" id="KW-0812">Transmembrane</keyword>
<dbReference type="InterPro" id="IPR003960">
    <property type="entry name" value="ATPase_AAA_CS"/>
</dbReference>
<accession>A0AAD3GZA7</accession>
<comment type="similarity">
    <text evidence="1 6">Belongs to the AAA ATPase family.</text>
</comment>
<feature type="domain" description="AAA+ ATPase" evidence="8">
    <location>
        <begin position="454"/>
        <end position="605"/>
    </location>
</feature>
<proteinExistence type="inferred from homology"/>
<sequence length="738" mass="80302">MAGIIYSKGKGSQVLPSRPHFSTSFILFLISLLSLIQCTVAFTAPSSTLSRKRTASFSLHSVTDSTAEEASQQILDETSSTSTPIFQLLASLACTTLYQSDLKRDAKGKGGGAQGSSATNWIDDASSFALKSTLDQMVLTSPDTLTHATRDETIAWLRWMKSTPVSLIVDLTNDLIHLADVNNYITEEMLSTIRNSSKKDFLSRIECKLILLPSGAELQFPLMEKTGSILFGKLLYGGVSRYRLLGSSTSNRAPRRVGEKTAIKSSADDVIPTWVQFGGSERKYQAVDMGSSAVLELTLSGRKEEANDADANDDSLGNYENIRKEMRLTRIHWDPIKMFDYASTETNTATNGESEEIVDALSGNSAMNLGGKKRNDAFESSFKSSVGGLNKQIEVIVRRVLDGRVIRPVDEDSGSFIEEQMKNNLEDSLVSKTNGELSQAALEADELALLGLTPVRGMLLYGPPGCGKTALAREISRALRARKPKIISAPELLDRWVGSSEKLIRDLFTDAEAELAACNGDATKSALHVIVIDEIDAVFRKRTSAEDSGEATRSSAVNQILAKLDGVNAINNVLLIGMTNRRELLDPALLRPGRLEVQIFVPKPDKEGRREVLNIHFDALRKKGRLSKPLWCAIDGVKFEGGVDENEIVAESFLDSSTRLRKRDKVKKVLKKVAKSPLPGSFYDLAQATAGFSGADIAGLVRCAGSIALARTRKAGNSLDDLMITLGDVQLALKEVSL</sequence>
<comment type="catalytic activity">
    <reaction evidence="6">
        <text>ATP + H2O = ADP + phosphate + H(+)</text>
        <dbReference type="Rhea" id="RHEA:13065"/>
        <dbReference type="ChEBI" id="CHEBI:15377"/>
        <dbReference type="ChEBI" id="CHEBI:15378"/>
        <dbReference type="ChEBI" id="CHEBI:30616"/>
        <dbReference type="ChEBI" id="CHEBI:43474"/>
        <dbReference type="ChEBI" id="CHEBI:456216"/>
        <dbReference type="EC" id="3.6.4.6"/>
    </reaction>
</comment>
<dbReference type="InterPro" id="IPR003959">
    <property type="entry name" value="ATPase_AAA_core"/>
</dbReference>
<dbReference type="PANTHER" id="PTHR23078:SF3">
    <property type="entry name" value="VESICLE-FUSING ATPASE"/>
    <property type="match status" value="1"/>
</dbReference>
<dbReference type="GO" id="GO:0006891">
    <property type="term" value="P:intra-Golgi vesicle-mediated transport"/>
    <property type="evidence" value="ECO:0007669"/>
    <property type="project" value="TreeGrafter"/>
</dbReference>
<dbReference type="PROSITE" id="PS00674">
    <property type="entry name" value="AAA"/>
    <property type="match status" value="1"/>
</dbReference>
<keyword evidence="4 6" id="KW-0067">ATP-binding</keyword>
<dbReference type="EMBL" id="BLLK01000020">
    <property type="protein sequence ID" value="GFH44570.1"/>
    <property type="molecule type" value="Genomic_DNA"/>
</dbReference>
<evidence type="ECO:0000256" key="3">
    <source>
        <dbReference type="ARBA" id="ARBA00022741"/>
    </source>
</evidence>
<dbReference type="Proteomes" id="UP001054902">
    <property type="component" value="Unassembled WGS sequence"/>
</dbReference>
<dbReference type="Pfam" id="PF17862">
    <property type="entry name" value="AAA_lid_3"/>
    <property type="match status" value="1"/>
</dbReference>
<evidence type="ECO:0000256" key="7">
    <source>
        <dbReference type="SAM" id="Phobius"/>
    </source>
</evidence>
<dbReference type="FunFam" id="3.40.50.300:FF:000154">
    <property type="entry name" value="Vesicle-fusing ATPase 1"/>
    <property type="match status" value="1"/>
</dbReference>
<evidence type="ECO:0000256" key="2">
    <source>
        <dbReference type="ARBA" id="ARBA00022448"/>
    </source>
</evidence>